<dbReference type="KEGG" id="rpd:RPD_2576"/>
<proteinExistence type="inferred from homology"/>
<evidence type="ECO:0000313" key="4">
    <source>
        <dbReference type="EMBL" id="ABE39806.1"/>
    </source>
</evidence>
<dbReference type="Gene3D" id="3.40.50.150">
    <property type="entry name" value="Vaccinia Virus protein VP39"/>
    <property type="match status" value="1"/>
</dbReference>
<protein>
    <recommendedName>
        <fullName evidence="2">Protein-L-isoaspartate O-methyltransferase</fullName>
    </recommendedName>
    <alternativeName>
        <fullName evidence="3">Protein L-isoaspartyl methyltransferase</fullName>
    </alternativeName>
</protein>
<organism evidence="4 5">
    <name type="scientific">Rhodopseudomonas palustris (strain BisB5)</name>
    <dbReference type="NCBI Taxonomy" id="316057"/>
    <lineage>
        <taxon>Bacteria</taxon>
        <taxon>Pseudomonadati</taxon>
        <taxon>Pseudomonadota</taxon>
        <taxon>Alphaproteobacteria</taxon>
        <taxon>Hyphomicrobiales</taxon>
        <taxon>Nitrobacteraceae</taxon>
        <taxon>Rhodopseudomonas</taxon>
    </lineage>
</organism>
<evidence type="ECO:0000256" key="3">
    <source>
        <dbReference type="ARBA" id="ARBA00030757"/>
    </source>
</evidence>
<dbReference type="HOGENOM" id="CLU_055432_2_1_5"/>
<dbReference type="Proteomes" id="UP000001818">
    <property type="component" value="Chromosome"/>
</dbReference>
<keyword evidence="4" id="KW-0489">Methyltransferase</keyword>
<comment type="similarity">
    <text evidence="1">Belongs to the methyltransferase superfamily. L-isoaspartyl/D-aspartyl protein methyltransferase family.</text>
</comment>
<dbReference type="InterPro" id="IPR000682">
    <property type="entry name" value="PCMT"/>
</dbReference>
<evidence type="ECO:0000256" key="1">
    <source>
        <dbReference type="ARBA" id="ARBA00005369"/>
    </source>
</evidence>
<dbReference type="BioCyc" id="RPAL316057:RPD_RS12955-MONOMER"/>
<gene>
    <name evidence="4" type="ordered locus">RPD_2576</name>
</gene>
<dbReference type="STRING" id="316057.RPD_2576"/>
<sequence>MLDFARARQNMVDGQIRPSSVTDWRIIDAMRAVPREAFVSDAQKAMAYLDLDLDVGGTGANHHFLLNPTFTARMLQAADISQGDRVLVAGGATGYVAALAAKLAQRVVTTIDDESMAARATATLAALGLGNVAVRVAQCADGAESDAPFDAIILNGATEIEPTKLYEQLRIGGRLVGAFATTRPQQATVVTRSHCDFGTRVLFDASVPVLPSLTRAPAFVF</sequence>
<evidence type="ECO:0000313" key="5">
    <source>
        <dbReference type="Proteomes" id="UP000001818"/>
    </source>
</evidence>
<dbReference type="eggNOG" id="COG2518">
    <property type="taxonomic scope" value="Bacteria"/>
</dbReference>
<dbReference type="Pfam" id="PF01135">
    <property type="entry name" value="PCMT"/>
    <property type="match status" value="1"/>
</dbReference>
<dbReference type="PANTHER" id="PTHR11579:SF18">
    <property type="entry name" value="PROTEIN-L-ISOASPARTATE O-METHYLTRANSFERASE"/>
    <property type="match status" value="1"/>
</dbReference>
<dbReference type="InterPro" id="IPR029063">
    <property type="entry name" value="SAM-dependent_MTases_sf"/>
</dbReference>
<dbReference type="PANTHER" id="PTHR11579">
    <property type="entry name" value="PROTEIN-L-ISOASPARTATE O-METHYLTRANSFERASE"/>
    <property type="match status" value="1"/>
</dbReference>
<dbReference type="GO" id="GO:0032259">
    <property type="term" value="P:methylation"/>
    <property type="evidence" value="ECO:0007669"/>
    <property type="project" value="UniProtKB-KW"/>
</dbReference>
<accession>Q137D3</accession>
<keyword evidence="4" id="KW-0808">Transferase</keyword>
<name>Q137D3_RHOPS</name>
<reference evidence="4 5" key="1">
    <citation type="submission" date="2006-03" db="EMBL/GenBank/DDBJ databases">
        <title>Complete sequence of Rhodopseudomonas palustris BisB5.</title>
        <authorList>
            <consortium name="US DOE Joint Genome Institute"/>
            <person name="Copeland A."/>
            <person name="Lucas S."/>
            <person name="Lapidus A."/>
            <person name="Barry K."/>
            <person name="Detter J.C."/>
            <person name="Glavina del Rio T."/>
            <person name="Hammon N."/>
            <person name="Israni S."/>
            <person name="Dalin E."/>
            <person name="Tice H."/>
            <person name="Pitluck S."/>
            <person name="Chain P."/>
            <person name="Malfatti S."/>
            <person name="Shin M."/>
            <person name="Vergez L."/>
            <person name="Schmutz J."/>
            <person name="Larimer F."/>
            <person name="Land M."/>
            <person name="Hauser L."/>
            <person name="Pelletier D.A."/>
            <person name="Kyrpides N."/>
            <person name="Lykidis A."/>
            <person name="Oda Y."/>
            <person name="Harwood C.S."/>
            <person name="Richardson P."/>
        </authorList>
    </citation>
    <scope>NUCLEOTIDE SEQUENCE [LARGE SCALE GENOMIC DNA]</scope>
    <source>
        <strain evidence="4 5">BisB5</strain>
    </source>
</reference>
<dbReference type="AlphaFoldDB" id="Q137D3"/>
<dbReference type="GO" id="GO:0005737">
    <property type="term" value="C:cytoplasm"/>
    <property type="evidence" value="ECO:0007669"/>
    <property type="project" value="TreeGrafter"/>
</dbReference>
<dbReference type="CDD" id="cd02440">
    <property type="entry name" value="AdoMet_MTases"/>
    <property type="match status" value="1"/>
</dbReference>
<dbReference type="GO" id="GO:0004719">
    <property type="term" value="F:protein-L-isoaspartate (D-aspartate) O-methyltransferase activity"/>
    <property type="evidence" value="ECO:0007669"/>
    <property type="project" value="InterPro"/>
</dbReference>
<evidence type="ECO:0000256" key="2">
    <source>
        <dbReference type="ARBA" id="ARBA00013346"/>
    </source>
</evidence>
<dbReference type="SUPFAM" id="SSF53335">
    <property type="entry name" value="S-adenosyl-L-methionine-dependent methyltransferases"/>
    <property type="match status" value="1"/>
</dbReference>
<dbReference type="EMBL" id="CP000283">
    <property type="protein sequence ID" value="ABE39806.1"/>
    <property type="molecule type" value="Genomic_DNA"/>
</dbReference>